<feature type="binding site" evidence="12">
    <location>
        <position position="175"/>
    </location>
    <ligand>
        <name>ATP</name>
        <dbReference type="ChEBI" id="CHEBI:30616"/>
    </ligand>
</feature>
<keyword evidence="5 12" id="KW-0698">rRNA processing</keyword>
<feature type="region of interest" description="LID" evidence="12">
    <location>
        <begin position="270"/>
        <end position="280"/>
    </location>
</feature>
<reference evidence="14" key="1">
    <citation type="journal article" date="2020" name="Ecol. Evol.">
        <title>Genome structure and content of the rice root-knot nematode (Meloidogyne graminicola).</title>
        <authorList>
            <person name="Phan N.T."/>
            <person name="Danchin E.G.J."/>
            <person name="Klopp C."/>
            <person name="Perfus-Barbeoch L."/>
            <person name="Kozlowski D.K."/>
            <person name="Koutsovoulos G.D."/>
            <person name="Lopez-Roques C."/>
            <person name="Bouchez O."/>
            <person name="Zahm M."/>
            <person name="Besnard G."/>
            <person name="Bellafiore S."/>
        </authorList>
    </citation>
    <scope>NUCLEOTIDE SEQUENCE</scope>
    <source>
        <strain evidence="14">VN-18</strain>
    </source>
</reference>
<dbReference type="GO" id="GO:0004017">
    <property type="term" value="F:AMP kinase activity"/>
    <property type="evidence" value="ECO:0007669"/>
    <property type="project" value="UniProtKB-UniRule"/>
</dbReference>
<dbReference type="Pfam" id="PF01883">
    <property type="entry name" value="FeS_assembly_P"/>
    <property type="match status" value="1"/>
</dbReference>
<dbReference type="Gene3D" id="3.40.50.300">
    <property type="entry name" value="P-loop containing nucleotide triphosphate hydrolases"/>
    <property type="match status" value="1"/>
</dbReference>
<dbReference type="Proteomes" id="UP000605970">
    <property type="component" value="Unassembled WGS sequence"/>
</dbReference>
<dbReference type="EMBL" id="JABEBT010000013">
    <property type="protein sequence ID" value="KAF7638322.1"/>
    <property type="molecule type" value="Genomic_DNA"/>
</dbReference>
<dbReference type="OrthoDB" id="20105at2759"/>
<evidence type="ECO:0000313" key="15">
    <source>
        <dbReference type="Proteomes" id="UP000605970"/>
    </source>
</evidence>
<keyword evidence="6 12" id="KW-0808">Transferase</keyword>
<dbReference type="Gene3D" id="3.30.300.130">
    <property type="entry name" value="Fe-S cluster assembly (FSCA)"/>
    <property type="match status" value="1"/>
</dbReference>
<evidence type="ECO:0000256" key="1">
    <source>
        <dbReference type="ARBA" id="ARBA00000582"/>
    </source>
</evidence>
<dbReference type="Pfam" id="PF13238">
    <property type="entry name" value="AAA_18"/>
    <property type="match status" value="1"/>
</dbReference>
<evidence type="ECO:0000256" key="11">
    <source>
        <dbReference type="ARBA" id="ARBA00023242"/>
    </source>
</evidence>
<comment type="catalytic activity">
    <reaction evidence="1 12">
        <text>AMP + ATP = 2 ADP</text>
        <dbReference type="Rhea" id="RHEA:12973"/>
        <dbReference type="ChEBI" id="CHEBI:30616"/>
        <dbReference type="ChEBI" id="CHEBI:456215"/>
        <dbReference type="ChEBI" id="CHEBI:456216"/>
        <dbReference type="EC" id="2.7.4.3"/>
    </reaction>
</comment>
<evidence type="ECO:0000256" key="8">
    <source>
        <dbReference type="ARBA" id="ARBA00022777"/>
    </source>
</evidence>
<feature type="binding site" evidence="12">
    <location>
        <position position="176"/>
    </location>
    <ligand>
        <name>ATP</name>
        <dbReference type="ChEBI" id="CHEBI:30616"/>
    </ligand>
</feature>
<dbReference type="GO" id="GO:0005524">
    <property type="term" value="F:ATP binding"/>
    <property type="evidence" value="ECO:0007669"/>
    <property type="project" value="UniProtKB-KW"/>
</dbReference>
<evidence type="ECO:0000256" key="5">
    <source>
        <dbReference type="ARBA" id="ARBA00022552"/>
    </source>
</evidence>
<keyword evidence="9" id="KW-0159">Chromosome partition</keyword>
<evidence type="ECO:0000256" key="3">
    <source>
        <dbReference type="ARBA" id="ARBA00022490"/>
    </source>
</evidence>
<organism evidence="14 15">
    <name type="scientific">Meloidogyne graminicola</name>
    <dbReference type="NCBI Taxonomy" id="189291"/>
    <lineage>
        <taxon>Eukaryota</taxon>
        <taxon>Metazoa</taxon>
        <taxon>Ecdysozoa</taxon>
        <taxon>Nematoda</taxon>
        <taxon>Chromadorea</taxon>
        <taxon>Rhabditida</taxon>
        <taxon>Tylenchina</taxon>
        <taxon>Tylenchomorpha</taxon>
        <taxon>Tylenchoidea</taxon>
        <taxon>Meloidogynidae</taxon>
        <taxon>Meloidogyninae</taxon>
        <taxon>Meloidogyne</taxon>
    </lineage>
</organism>
<comment type="caution">
    <text evidence="14">The sequence shown here is derived from an EMBL/GenBank/DDBJ whole genome shotgun (WGS) entry which is preliminary data.</text>
</comment>
<dbReference type="FunFam" id="3.30.300.130:FF:000005">
    <property type="entry name" value="Mitotic spindle-associated mmxd complex subunit"/>
    <property type="match status" value="1"/>
</dbReference>
<comment type="subcellular location">
    <subcellularLocation>
        <location evidence="12">Cytoplasm</location>
    </subcellularLocation>
    <subcellularLocation>
        <location evidence="12">Nucleus</location>
    </subcellularLocation>
</comment>
<keyword evidence="4 12" id="KW-0690">Ribosome biogenesis</keyword>
<sequence>MEIDNCTIESISKAVNGNLNLSVIFTVKDPEFCRLVERLAGYFGLVQHPDPLITLRAVEARMAAIKEQKLNIDELRKNPHQLNPLSIVPLGTGSTNSQKIDDGVRILRLLHGARIRELQTKINELVADVQKVTANPRCDLSLGRIFINFVDIILLLKMKRFRPNILITGTPGTGKTTLARKISENLSLNFIDLGEIIKLSQGFFDGYDERLDTHILDEDKLLDHLQERLDSEEGGYILDYHSCELFPKRWFDFVFVLRCDTRPLFDRLTDRGYSDQKRRENIECEIFGTVADEARESYEDSIVYELNNSEKEDLGKNISEITKIVELIKFFKMGKERLDNASPIVHVKKVREDSDPHLYDEGVEDPIDVQEVFDYIKDISDPEHPYTLEQLNVVQEDLIRVSSDPLDPYVDVRFTPTIPHCSMAALIGLAIHTKLKRSLPKKMKIIVRITPGSHSTEESINKQLADKERVSAAMENIGLMRTINSYNFVMKMCRLWGRIRHGVQWNRNEQKELVVKALNLRNVYSVQLSMDPFSGDSTALRSHDFRQLWHKLTMPKVRATNPKVRITHEFRSDGRKPYFLMNLVDGKKLMFKTEGFHIVDLVMRLNRLLGNPELAPKGVPFEEDENVPDTDLEDWIRNRNMKKKASDFLN</sequence>
<dbReference type="GO" id="GO:0005634">
    <property type="term" value="C:nucleus"/>
    <property type="evidence" value="ECO:0007669"/>
    <property type="project" value="UniProtKB-SubCell"/>
</dbReference>
<feature type="domain" description="MIP18 family-like" evidence="13">
    <location>
        <begin position="370"/>
        <end position="442"/>
    </location>
</feature>
<dbReference type="SUPFAM" id="SSF52540">
    <property type="entry name" value="P-loop containing nucleoside triphosphate hydrolases"/>
    <property type="match status" value="1"/>
</dbReference>
<name>A0A8S9ZYE9_9BILA</name>
<evidence type="ECO:0000256" key="4">
    <source>
        <dbReference type="ARBA" id="ARBA00022517"/>
    </source>
</evidence>
<dbReference type="GO" id="GO:0007059">
    <property type="term" value="P:chromosome segregation"/>
    <property type="evidence" value="ECO:0007669"/>
    <property type="project" value="UniProtKB-KW"/>
</dbReference>
<comment type="function">
    <text evidence="12">Broad-specificity nucleoside monophosphate (NMP) kinase that catalyzes the reversible transfer of the terminal phosphate group between nucleoside triphosphates and monophosphates. Has also ATPase activity. Involved in the late cytoplasmic maturation steps of the 40S ribosomal particles, specifically 18S rRNA maturation. While NMP activity is not required for ribosome maturation, ATPase activity is. Associates transiently with small ribosomal subunit protein uS11. ATP hydrolysis breaks the interaction with uS11. May temporarily remove uS11 from the ribosome to enable a conformational change of the ribosomal RNA that is needed for the final maturation step of the small ribosomal subunit. Its NMP activity may have a role in nuclear energy homeostasis.</text>
</comment>
<comment type="caution">
    <text evidence="12">Lacks conserved residue(s) required for the propagation of feature annotation.</text>
</comment>
<dbReference type="Gene3D" id="3.40.30.10">
    <property type="entry name" value="Glutaredoxin"/>
    <property type="match status" value="1"/>
</dbReference>
<dbReference type="GO" id="GO:0006364">
    <property type="term" value="P:rRNA processing"/>
    <property type="evidence" value="ECO:0007669"/>
    <property type="project" value="UniProtKB-KW"/>
</dbReference>
<dbReference type="AlphaFoldDB" id="A0A8S9ZYE9"/>
<dbReference type="EC" id="2.7.4.3" evidence="12"/>
<dbReference type="GO" id="GO:0097361">
    <property type="term" value="C:cytosolic [4Fe-4S] assembly targeting complex"/>
    <property type="evidence" value="ECO:0007669"/>
    <property type="project" value="UniProtKB-ARBA"/>
</dbReference>
<feature type="binding site" evidence="12">
    <location>
        <position position="172"/>
    </location>
    <ligand>
        <name>ATP</name>
        <dbReference type="ChEBI" id="CHEBI:30616"/>
    </ligand>
</feature>
<accession>A0A8S9ZYE9</accession>
<dbReference type="InterPro" id="IPR034904">
    <property type="entry name" value="FSCA_dom_sf"/>
</dbReference>
<dbReference type="SUPFAM" id="SSF117916">
    <property type="entry name" value="Fe-S cluster assembly (FSCA) domain-like"/>
    <property type="match status" value="1"/>
</dbReference>
<protein>
    <recommendedName>
        <fullName evidence="12">Adenylate kinase isoenzyme 6 homolog</fullName>
        <shortName evidence="12">AK6</shortName>
        <ecNumber evidence="12">2.7.4.3</ecNumber>
    </recommendedName>
    <alternativeName>
        <fullName evidence="12">Dual activity adenylate kinase/ATPase</fullName>
        <shortName evidence="12">AK/ATPase</shortName>
    </alternativeName>
</protein>
<dbReference type="HAMAP" id="MF_00039">
    <property type="entry name" value="Adenylate_kinase_AK6"/>
    <property type="match status" value="1"/>
</dbReference>
<comment type="catalytic activity">
    <reaction evidence="12">
        <text>ATP + H2O = ADP + phosphate + H(+)</text>
        <dbReference type="Rhea" id="RHEA:13065"/>
        <dbReference type="ChEBI" id="CHEBI:15377"/>
        <dbReference type="ChEBI" id="CHEBI:15378"/>
        <dbReference type="ChEBI" id="CHEBI:30616"/>
        <dbReference type="ChEBI" id="CHEBI:43474"/>
        <dbReference type="ChEBI" id="CHEBI:456216"/>
    </reaction>
</comment>
<dbReference type="PANTHER" id="PTHR12595">
    <property type="entry name" value="POS9-ACTIVATING FACTOR FAP7-RELATED"/>
    <property type="match status" value="1"/>
</dbReference>
<dbReference type="GO" id="GO:0042274">
    <property type="term" value="P:ribosomal small subunit biogenesis"/>
    <property type="evidence" value="ECO:0007669"/>
    <property type="project" value="UniProtKB-UniRule"/>
</dbReference>
<evidence type="ECO:0000313" key="14">
    <source>
        <dbReference type="EMBL" id="KAF7638322.1"/>
    </source>
</evidence>
<dbReference type="InterPro" id="IPR002744">
    <property type="entry name" value="MIP18-like"/>
</dbReference>
<comment type="subunit">
    <text evidence="12">Monomer and homodimer. Interacts with small ribosomal subunit protein uS11. Not a structural component of 43S pre-ribosomes, but transiently interacts with them by binding to uS11.</text>
</comment>
<gene>
    <name evidence="14" type="ORF">Mgra_00002297</name>
</gene>
<evidence type="ECO:0000256" key="9">
    <source>
        <dbReference type="ARBA" id="ARBA00022829"/>
    </source>
</evidence>
<evidence type="ECO:0000259" key="13">
    <source>
        <dbReference type="Pfam" id="PF01883"/>
    </source>
</evidence>
<evidence type="ECO:0000256" key="7">
    <source>
        <dbReference type="ARBA" id="ARBA00022741"/>
    </source>
</evidence>
<keyword evidence="15" id="KW-1185">Reference proteome</keyword>
<keyword evidence="11 12" id="KW-0539">Nucleus</keyword>
<dbReference type="PANTHER" id="PTHR12595:SF0">
    <property type="entry name" value="ADENYLATE KINASE ISOENZYME 6"/>
    <property type="match status" value="1"/>
</dbReference>
<keyword evidence="3 12" id="KW-0963">Cytoplasm</keyword>
<dbReference type="InterPro" id="IPR027417">
    <property type="entry name" value="P-loop_NTPase"/>
</dbReference>
<evidence type="ECO:0000256" key="12">
    <source>
        <dbReference type="HAMAP-Rule" id="MF_03173"/>
    </source>
</evidence>
<dbReference type="Pfam" id="PF10036">
    <property type="entry name" value="RLL"/>
    <property type="match status" value="1"/>
</dbReference>
<dbReference type="FunFam" id="3.40.50.300:FF:000372">
    <property type="entry name" value="Adenylate kinase isoenzyme 6 homolog"/>
    <property type="match status" value="1"/>
</dbReference>
<dbReference type="Gene3D" id="6.10.250.1280">
    <property type="match status" value="1"/>
</dbReference>
<dbReference type="InterPro" id="IPR019265">
    <property type="entry name" value="RTRAF"/>
</dbReference>
<feature type="binding site" evidence="12">
    <location>
        <position position="271"/>
    </location>
    <ligand>
        <name>ATP</name>
        <dbReference type="ChEBI" id="CHEBI:30616"/>
    </ligand>
</feature>
<dbReference type="GO" id="GO:0016887">
    <property type="term" value="F:ATP hydrolysis activity"/>
    <property type="evidence" value="ECO:0007669"/>
    <property type="project" value="UniProtKB-UniRule"/>
</dbReference>
<keyword evidence="8 12" id="KW-0418">Kinase</keyword>
<comment type="similarity">
    <text evidence="2">Belongs to the MIP18 family.</text>
</comment>
<comment type="similarity">
    <text evidence="12">Belongs to the adenylate kinase family. AK6 subfamily.</text>
</comment>
<evidence type="ECO:0000256" key="2">
    <source>
        <dbReference type="ARBA" id="ARBA00010381"/>
    </source>
</evidence>
<proteinExistence type="inferred from homology"/>
<dbReference type="InterPro" id="IPR020618">
    <property type="entry name" value="Adenyl_kinase_AK6"/>
</dbReference>
<keyword evidence="10 12" id="KW-0067">ATP-binding</keyword>
<keyword evidence="7 12" id="KW-0547">Nucleotide-binding</keyword>
<evidence type="ECO:0000256" key="6">
    <source>
        <dbReference type="ARBA" id="ARBA00022679"/>
    </source>
</evidence>
<feature type="binding site" evidence="12">
    <location>
        <position position="177"/>
    </location>
    <ligand>
        <name>ATP</name>
        <dbReference type="ChEBI" id="CHEBI:30616"/>
    </ligand>
</feature>
<evidence type="ECO:0000256" key="10">
    <source>
        <dbReference type="ARBA" id="ARBA00022840"/>
    </source>
</evidence>
<feature type="binding site" evidence="12">
    <location>
        <position position="174"/>
    </location>
    <ligand>
        <name>ATP</name>
        <dbReference type="ChEBI" id="CHEBI:30616"/>
    </ligand>
</feature>